<evidence type="ECO:0000256" key="2">
    <source>
        <dbReference type="ARBA" id="ARBA00008661"/>
    </source>
</evidence>
<dbReference type="VEuPathDB" id="TriTrypDB:TM35_000411490"/>
<dbReference type="Proteomes" id="UP000192257">
    <property type="component" value="Unassembled WGS sequence"/>
</dbReference>
<evidence type="ECO:0000313" key="11">
    <source>
        <dbReference type="EMBL" id="ORC84779.1"/>
    </source>
</evidence>
<keyword evidence="7" id="KW-1133">Transmembrane helix</keyword>
<evidence type="ECO:0000256" key="9">
    <source>
        <dbReference type="ARBA" id="ARBA00023136"/>
    </source>
</evidence>
<protein>
    <recommendedName>
        <fullName evidence="10">Hexosyltransferase</fullName>
        <ecNumber evidence="10">2.4.1.-</ecNumber>
    </recommendedName>
</protein>
<evidence type="ECO:0000256" key="5">
    <source>
        <dbReference type="ARBA" id="ARBA00022692"/>
    </source>
</evidence>
<dbReference type="InterPro" id="IPR002659">
    <property type="entry name" value="Glyco_trans_31"/>
</dbReference>
<reference evidence="11 12" key="1">
    <citation type="submission" date="2017-03" db="EMBL/GenBank/DDBJ databases">
        <title>An alternative strategy for trypanosome survival in the mammalian bloodstream revealed through genome and transcriptome analysis of the ubiquitous bovine parasite Trypanosoma (Megatrypanum) theileri.</title>
        <authorList>
            <person name="Kelly S."/>
            <person name="Ivens A."/>
            <person name="Mott A."/>
            <person name="O'Neill E."/>
            <person name="Emms D."/>
            <person name="Macleod O."/>
            <person name="Voorheis P."/>
            <person name="Matthews J."/>
            <person name="Matthews K."/>
            <person name="Carrington M."/>
        </authorList>
    </citation>
    <scope>NUCLEOTIDE SEQUENCE [LARGE SCALE GENOMIC DNA]</scope>
    <source>
        <strain evidence="11">Edinburgh</strain>
    </source>
</reference>
<dbReference type="OrthoDB" id="250729at2759"/>
<dbReference type="EC" id="2.4.1.-" evidence="10"/>
<proteinExistence type="inferred from homology"/>
<comment type="subcellular location">
    <subcellularLocation>
        <location evidence="1 10">Golgi apparatus membrane</location>
        <topology evidence="1 10">Single-pass type II membrane protein</topology>
    </subcellularLocation>
</comment>
<keyword evidence="3 10" id="KW-0328">Glycosyltransferase</keyword>
<dbReference type="GeneID" id="39989637"/>
<keyword evidence="8 10" id="KW-0333">Golgi apparatus</keyword>
<dbReference type="AlphaFoldDB" id="A0A1X0NKU6"/>
<dbReference type="PANTHER" id="PTHR11214:SF351">
    <property type="entry name" value="BETA-1,3-GALACTOSYLTRANSFERASE PVG3"/>
    <property type="match status" value="1"/>
</dbReference>
<dbReference type="EMBL" id="NBCO01000041">
    <property type="protein sequence ID" value="ORC84779.1"/>
    <property type="molecule type" value="Genomic_DNA"/>
</dbReference>
<evidence type="ECO:0000256" key="10">
    <source>
        <dbReference type="RuleBase" id="RU363063"/>
    </source>
</evidence>
<keyword evidence="6" id="KW-0735">Signal-anchor</keyword>
<keyword evidence="9" id="KW-0472">Membrane</keyword>
<keyword evidence="12" id="KW-1185">Reference proteome</keyword>
<comment type="caution">
    <text evidence="11">The sequence shown here is derived from an EMBL/GenBank/DDBJ whole genome shotgun (WGS) entry which is preliminary data.</text>
</comment>
<evidence type="ECO:0000256" key="1">
    <source>
        <dbReference type="ARBA" id="ARBA00004323"/>
    </source>
</evidence>
<organism evidence="11 12">
    <name type="scientific">Trypanosoma theileri</name>
    <dbReference type="NCBI Taxonomy" id="67003"/>
    <lineage>
        <taxon>Eukaryota</taxon>
        <taxon>Discoba</taxon>
        <taxon>Euglenozoa</taxon>
        <taxon>Kinetoplastea</taxon>
        <taxon>Metakinetoplastina</taxon>
        <taxon>Trypanosomatida</taxon>
        <taxon>Trypanosomatidae</taxon>
        <taxon>Trypanosoma</taxon>
    </lineage>
</organism>
<feature type="non-terminal residue" evidence="11">
    <location>
        <position position="143"/>
    </location>
</feature>
<dbReference type="GO" id="GO:0000139">
    <property type="term" value="C:Golgi membrane"/>
    <property type="evidence" value="ECO:0007669"/>
    <property type="project" value="UniProtKB-SubCell"/>
</dbReference>
<gene>
    <name evidence="11" type="ORF">TM35_000411490</name>
</gene>
<comment type="similarity">
    <text evidence="2 10">Belongs to the glycosyltransferase 31 family.</text>
</comment>
<dbReference type="RefSeq" id="XP_028878845.1">
    <property type="nucleotide sequence ID" value="XM_029029857.1"/>
</dbReference>
<evidence type="ECO:0000256" key="7">
    <source>
        <dbReference type="ARBA" id="ARBA00022989"/>
    </source>
</evidence>
<evidence type="ECO:0000256" key="6">
    <source>
        <dbReference type="ARBA" id="ARBA00022968"/>
    </source>
</evidence>
<name>A0A1X0NKU6_9TRYP</name>
<keyword evidence="5" id="KW-0812">Transmembrane</keyword>
<dbReference type="PANTHER" id="PTHR11214">
    <property type="entry name" value="BETA-1,3-N-ACETYLGLUCOSAMINYLTRANSFERASE"/>
    <property type="match status" value="1"/>
</dbReference>
<accession>A0A1X0NKU6</accession>
<dbReference type="GO" id="GO:0016758">
    <property type="term" value="F:hexosyltransferase activity"/>
    <property type="evidence" value="ECO:0007669"/>
    <property type="project" value="InterPro"/>
</dbReference>
<evidence type="ECO:0000256" key="8">
    <source>
        <dbReference type="ARBA" id="ARBA00023034"/>
    </source>
</evidence>
<evidence type="ECO:0000256" key="3">
    <source>
        <dbReference type="ARBA" id="ARBA00022676"/>
    </source>
</evidence>
<evidence type="ECO:0000313" key="12">
    <source>
        <dbReference type="Proteomes" id="UP000192257"/>
    </source>
</evidence>
<evidence type="ECO:0000256" key="4">
    <source>
        <dbReference type="ARBA" id="ARBA00022679"/>
    </source>
</evidence>
<sequence length="143" mass="16616">MDVDGRRRRRYLQRTTCWQFPGVARRANNFTGAMLVLYVLARHPSQGYEYSESLLKEVADYHDVITLSMNEGRVTSNSSILFAKWGVEAGVGLSRKTYLWFEMALRLFPSVKYISKGDDDMFLRVPQFLTDLISMNDKIIYWG</sequence>
<keyword evidence="4 11" id="KW-0808">Transferase</keyword>